<reference evidence="1 2" key="1">
    <citation type="submission" date="2019-08" db="EMBL/GenBank/DDBJ databases">
        <title>In-depth cultivation of the pig gut microbiome towards novel bacterial diversity and tailored functional studies.</title>
        <authorList>
            <person name="Wylensek D."/>
            <person name="Hitch T.C.A."/>
            <person name="Clavel T."/>
        </authorList>
    </citation>
    <scope>NUCLEOTIDE SEQUENCE [LARGE SCALE GENOMIC DNA]</scope>
    <source>
        <strain evidence="1 2">Bifido-178-WT-2B</strain>
    </source>
</reference>
<proteinExistence type="predicted"/>
<protein>
    <submittedName>
        <fullName evidence="1">Uncharacterized protein</fullName>
    </submittedName>
</protein>
<dbReference type="AlphaFoldDB" id="A0A6A8MG86"/>
<comment type="caution">
    <text evidence="1">The sequence shown here is derived from an EMBL/GenBank/DDBJ whole genome shotgun (WGS) entry which is preliminary data.</text>
</comment>
<gene>
    <name evidence="1" type="ORF">FYJ62_09465</name>
</gene>
<dbReference type="EMBL" id="VUMX01000037">
    <property type="protein sequence ID" value="MST87829.1"/>
    <property type="molecule type" value="Genomic_DNA"/>
</dbReference>
<accession>A0A6A8MG86</accession>
<organism evidence="1 2">
    <name type="scientific">Lactobacillus porci</name>
    <dbReference type="NCBI Taxonomy" id="2012477"/>
    <lineage>
        <taxon>Bacteria</taxon>
        <taxon>Bacillati</taxon>
        <taxon>Bacillota</taxon>
        <taxon>Bacilli</taxon>
        <taxon>Lactobacillales</taxon>
        <taxon>Lactobacillaceae</taxon>
        <taxon>Lactobacillus</taxon>
    </lineage>
</organism>
<name>A0A6A8MG86_9LACO</name>
<evidence type="ECO:0000313" key="2">
    <source>
        <dbReference type="Proteomes" id="UP000438120"/>
    </source>
</evidence>
<sequence>MAEAKPAFLLVLSSKLNSSAKTEVSLFITEVPPPTIPPSRIHCSLTVRFFACPALSELGKSFKQNID</sequence>
<evidence type="ECO:0000313" key="1">
    <source>
        <dbReference type="EMBL" id="MST87829.1"/>
    </source>
</evidence>
<dbReference type="Proteomes" id="UP000438120">
    <property type="component" value="Unassembled WGS sequence"/>
</dbReference>
<keyword evidence="2" id="KW-1185">Reference proteome</keyword>